<gene>
    <name evidence="14" type="ORF">AAV32_00400</name>
</gene>
<sequence>MANSGLQAMASGPDVLTIIKPSEQGHNAVTTLEEVTVIGANRHDQGHQNVYDKDITNIYLDRAYLDTYRATSPADIFQGAPGVFSGEARNSAALDPNIRNIQGQGRVPVAVDGTEQAVTVYRGYFGANNRNYIDPALISSVAIEKGPTLSRDMPHGGIGGGIAITTLRADDIIKDDQSFGAELKLETGNNATKPRINDSIYNTDYRDIPGAHRNWETFASSWKWTNLTSDAKRSGRSGFNMEDAAARLALAWQGEKYEVLAATAVRRRGNYYSGTKGADKYMDAAPNTSTSLNPWRSPFAPFIARVALPGTEVMNTSMDTTSFLLKANLLMPQEQRLGLSYRKTIIENGEIMPSRLNWAQLEKDGGLPQWPLAEVDQQAFSLDYAWNPDNNRWIDLKAQVWATRTKSDTNSSGGYAVEPYEQDDAWNAYQRSKEYHESNTGTPYTGTPVLPNPNIDGRLVNKSKMRSTENRIGIRLDNNINLRDNLSLLLSADFQHERLKPDPHYNYYTHGGEFEARPRDGKRRESKFGFNFSWQPLSWLDVNAGARYVSYASTDFEVDAMLENRGWGPFTGSDSKSYSTGLFSSWLVPLDKEMATLKALYEKAKQEGNNAIATEASNKLNAALRTKYPDTDNTYGHQGIPYEVKQVTDPLSGQAIWVAHVPIEWKRSTEGYKFEAEDNPFTNGTYDADNGTVEYYADPLNPDAAPIEVKQLQQQISAFRHSRKSIRLTSPEELRALIEKNKKRHAWAPVFSISARLTDNSRIYSRYAQSVRMPSIFEDTSGFSKGAADIGAPFASSFKPERATNIEVGYAHNLTSYLPSARHADIRFSYYHTTVKNIIDRIDDNLFWQFDKMKTSGLELQGRLDTGRWFFNVGGNYNLSQEVCDKGEALALDPLYGRIPECIEGGFPTGFLRSMVGPRYSITTDLGTRWFNDDLEIGGRLTYHSSRNQTQEAEFANIEGARWPEVSAGNRPIQWHPVAVFDAYVRYRFNDHYAMEVVGTNLSDRYYLDPLTRTMMPAPGRAVRLSATMKF</sequence>
<accession>A0A171KWX8</accession>
<dbReference type="STRING" id="206506.AAV32_00400"/>
<keyword evidence="6" id="KW-0732">Signal</keyword>
<feature type="domain" description="TonB-dependent receptor plug" evidence="13">
    <location>
        <begin position="60"/>
        <end position="150"/>
    </location>
</feature>
<evidence type="ECO:0000256" key="2">
    <source>
        <dbReference type="ARBA" id="ARBA00009810"/>
    </source>
</evidence>
<name>A0A171KWX8_9BURK</name>
<evidence type="ECO:0000313" key="15">
    <source>
        <dbReference type="Proteomes" id="UP000078084"/>
    </source>
</evidence>
<keyword evidence="8 11" id="KW-0472">Membrane</keyword>
<evidence type="ECO:0000256" key="6">
    <source>
        <dbReference type="ARBA" id="ARBA00022729"/>
    </source>
</evidence>
<dbReference type="InterPro" id="IPR039426">
    <property type="entry name" value="TonB-dep_rcpt-like"/>
</dbReference>
<evidence type="ECO:0000256" key="8">
    <source>
        <dbReference type="ARBA" id="ARBA00023136"/>
    </source>
</evidence>
<protein>
    <recommendedName>
        <fullName evidence="16">Hemoglobin/transferrin/lactoferrin receptor protein</fullName>
    </recommendedName>
</protein>
<comment type="caution">
    <text evidence="14">The sequence shown here is derived from an EMBL/GenBank/DDBJ whole genome shotgun (WGS) entry which is preliminary data.</text>
</comment>
<keyword evidence="10" id="KW-0998">Cell outer membrane</keyword>
<dbReference type="EMBL" id="LBNE01000001">
    <property type="protein sequence ID" value="KKO73395.1"/>
    <property type="molecule type" value="Genomic_DNA"/>
</dbReference>
<reference evidence="14 15" key="1">
    <citation type="submission" date="2015-04" db="EMBL/GenBank/DDBJ databases">
        <title>Genome sequence of Kerstersia gyiorum CG1.</title>
        <authorList>
            <person name="Greninger A.L."/>
            <person name="Kozyreva V."/>
            <person name="Chaturvedi V."/>
        </authorList>
    </citation>
    <scope>NUCLEOTIDE SEQUENCE [LARGE SCALE GENOMIC DNA]</scope>
    <source>
        <strain evidence="14 15">CG1</strain>
    </source>
</reference>
<dbReference type="GO" id="GO:0009279">
    <property type="term" value="C:cell outer membrane"/>
    <property type="evidence" value="ECO:0007669"/>
    <property type="project" value="UniProtKB-SubCell"/>
</dbReference>
<keyword evidence="4" id="KW-1134">Transmembrane beta strand</keyword>
<evidence type="ECO:0000256" key="11">
    <source>
        <dbReference type="RuleBase" id="RU003357"/>
    </source>
</evidence>
<keyword evidence="7 11" id="KW-0798">TonB box</keyword>
<dbReference type="InterPro" id="IPR012910">
    <property type="entry name" value="Plug_dom"/>
</dbReference>
<dbReference type="PROSITE" id="PS01156">
    <property type="entry name" value="TONB_DEPENDENT_REC_2"/>
    <property type="match status" value="1"/>
</dbReference>
<dbReference type="InterPro" id="IPR010917">
    <property type="entry name" value="TonB_rcpt_CS"/>
</dbReference>
<organism evidence="14 15">
    <name type="scientific">Kerstersia gyiorum</name>
    <dbReference type="NCBI Taxonomy" id="206506"/>
    <lineage>
        <taxon>Bacteria</taxon>
        <taxon>Pseudomonadati</taxon>
        <taxon>Pseudomonadota</taxon>
        <taxon>Betaproteobacteria</taxon>
        <taxon>Burkholderiales</taxon>
        <taxon>Alcaligenaceae</taxon>
        <taxon>Kerstersia</taxon>
    </lineage>
</organism>
<keyword evidence="15" id="KW-1185">Reference proteome</keyword>
<dbReference type="AlphaFoldDB" id="A0A171KWX8"/>
<dbReference type="InterPro" id="IPR037066">
    <property type="entry name" value="Plug_dom_sf"/>
</dbReference>
<dbReference type="InterPro" id="IPR036942">
    <property type="entry name" value="Beta-barrel_TonB_sf"/>
</dbReference>
<proteinExistence type="inferred from homology"/>
<dbReference type="SUPFAM" id="SSF56935">
    <property type="entry name" value="Porins"/>
    <property type="match status" value="1"/>
</dbReference>
<comment type="similarity">
    <text evidence="2 11">Belongs to the TonB-dependent receptor family.</text>
</comment>
<dbReference type="PANTHER" id="PTHR30069">
    <property type="entry name" value="TONB-DEPENDENT OUTER MEMBRANE RECEPTOR"/>
    <property type="match status" value="1"/>
</dbReference>
<evidence type="ECO:0008006" key="16">
    <source>
        <dbReference type="Google" id="ProtNLM"/>
    </source>
</evidence>
<dbReference type="Pfam" id="PF00593">
    <property type="entry name" value="TonB_dep_Rec_b-barrel"/>
    <property type="match status" value="1"/>
</dbReference>
<evidence type="ECO:0000259" key="13">
    <source>
        <dbReference type="Pfam" id="PF07715"/>
    </source>
</evidence>
<comment type="subcellular location">
    <subcellularLocation>
        <location evidence="1">Cell outer membrane</location>
        <topology evidence="1">Multi-pass membrane protein</topology>
    </subcellularLocation>
</comment>
<keyword evidence="9" id="KW-0675">Receptor</keyword>
<dbReference type="Pfam" id="PF07715">
    <property type="entry name" value="Plug"/>
    <property type="match status" value="1"/>
</dbReference>
<dbReference type="Proteomes" id="UP000078084">
    <property type="component" value="Unassembled WGS sequence"/>
</dbReference>
<evidence type="ECO:0000256" key="4">
    <source>
        <dbReference type="ARBA" id="ARBA00022452"/>
    </source>
</evidence>
<dbReference type="GO" id="GO:0044718">
    <property type="term" value="P:siderophore transmembrane transport"/>
    <property type="evidence" value="ECO:0007669"/>
    <property type="project" value="TreeGrafter"/>
</dbReference>
<dbReference type="PANTHER" id="PTHR30069:SF29">
    <property type="entry name" value="HEMOGLOBIN AND HEMOGLOBIN-HAPTOGLOBIN-BINDING PROTEIN 1-RELATED"/>
    <property type="match status" value="1"/>
</dbReference>
<keyword evidence="3" id="KW-0813">Transport</keyword>
<evidence type="ECO:0000256" key="10">
    <source>
        <dbReference type="ARBA" id="ARBA00023237"/>
    </source>
</evidence>
<dbReference type="InterPro" id="IPR000531">
    <property type="entry name" value="Beta-barrel_TonB"/>
</dbReference>
<dbReference type="Gene3D" id="2.40.170.20">
    <property type="entry name" value="TonB-dependent receptor, beta-barrel domain"/>
    <property type="match status" value="2"/>
</dbReference>
<evidence type="ECO:0000259" key="12">
    <source>
        <dbReference type="Pfam" id="PF00593"/>
    </source>
</evidence>
<evidence type="ECO:0000256" key="9">
    <source>
        <dbReference type="ARBA" id="ARBA00023170"/>
    </source>
</evidence>
<evidence type="ECO:0000256" key="7">
    <source>
        <dbReference type="ARBA" id="ARBA00023077"/>
    </source>
</evidence>
<evidence type="ECO:0000256" key="5">
    <source>
        <dbReference type="ARBA" id="ARBA00022692"/>
    </source>
</evidence>
<evidence type="ECO:0000256" key="1">
    <source>
        <dbReference type="ARBA" id="ARBA00004571"/>
    </source>
</evidence>
<evidence type="ECO:0000313" key="14">
    <source>
        <dbReference type="EMBL" id="KKO73395.1"/>
    </source>
</evidence>
<evidence type="ECO:0000256" key="3">
    <source>
        <dbReference type="ARBA" id="ARBA00022448"/>
    </source>
</evidence>
<keyword evidence="5" id="KW-0812">Transmembrane</keyword>
<feature type="domain" description="TonB-dependent receptor-like beta-barrel" evidence="12">
    <location>
        <begin position="741"/>
        <end position="1002"/>
    </location>
</feature>
<dbReference type="Gene3D" id="2.170.130.10">
    <property type="entry name" value="TonB-dependent receptor, plug domain"/>
    <property type="match status" value="1"/>
</dbReference>
<dbReference type="GO" id="GO:0015344">
    <property type="term" value="F:siderophore uptake transmembrane transporter activity"/>
    <property type="evidence" value="ECO:0007669"/>
    <property type="project" value="TreeGrafter"/>
</dbReference>